<protein>
    <submittedName>
        <fullName evidence="2">PKD domain-containing protein</fullName>
    </submittedName>
</protein>
<dbReference type="InterPro" id="IPR013783">
    <property type="entry name" value="Ig-like_fold"/>
</dbReference>
<reference evidence="2 3" key="1">
    <citation type="submission" date="2022-07" db="EMBL/GenBank/DDBJ databases">
        <title>Novel species in genus cellulomonas.</title>
        <authorList>
            <person name="Ye L."/>
        </authorList>
    </citation>
    <scope>NUCLEOTIDE SEQUENCE [LARGE SCALE GENOMIC DNA]</scope>
    <source>
        <strain evidence="3">zg-Y338</strain>
    </source>
</reference>
<dbReference type="InterPro" id="IPR035986">
    <property type="entry name" value="PKD_dom_sf"/>
</dbReference>
<dbReference type="SUPFAM" id="SSF49299">
    <property type="entry name" value="PKD domain"/>
    <property type="match status" value="1"/>
</dbReference>
<dbReference type="Gene3D" id="2.60.40.10">
    <property type="entry name" value="Immunoglobulins"/>
    <property type="match status" value="1"/>
</dbReference>
<evidence type="ECO:0000313" key="2">
    <source>
        <dbReference type="EMBL" id="UUI74104.1"/>
    </source>
</evidence>
<evidence type="ECO:0000259" key="1">
    <source>
        <dbReference type="PROSITE" id="PS50093"/>
    </source>
</evidence>
<dbReference type="Proteomes" id="UP001316189">
    <property type="component" value="Chromosome"/>
</dbReference>
<organism evidence="2 3">
    <name type="scientific">Cellulomonas chengniuliangii</name>
    <dbReference type="NCBI Taxonomy" id="2968084"/>
    <lineage>
        <taxon>Bacteria</taxon>
        <taxon>Bacillati</taxon>
        <taxon>Actinomycetota</taxon>
        <taxon>Actinomycetes</taxon>
        <taxon>Micrococcales</taxon>
        <taxon>Cellulomonadaceae</taxon>
        <taxon>Cellulomonas</taxon>
    </lineage>
</organism>
<dbReference type="RefSeq" id="WP_227570899.1">
    <property type="nucleotide sequence ID" value="NZ_CP101988.1"/>
</dbReference>
<proteinExistence type="predicted"/>
<feature type="domain" description="PKD" evidence="1">
    <location>
        <begin position="177"/>
        <end position="234"/>
    </location>
</feature>
<dbReference type="EMBL" id="CP101988">
    <property type="protein sequence ID" value="UUI74104.1"/>
    <property type="molecule type" value="Genomic_DNA"/>
</dbReference>
<dbReference type="Pfam" id="PF00801">
    <property type="entry name" value="PKD"/>
    <property type="match status" value="1"/>
</dbReference>
<dbReference type="InterPro" id="IPR000601">
    <property type="entry name" value="PKD_dom"/>
</dbReference>
<dbReference type="CDD" id="cd00146">
    <property type="entry name" value="PKD"/>
    <property type="match status" value="1"/>
</dbReference>
<keyword evidence="3" id="KW-1185">Reference proteome</keyword>
<sequence length="286" mass="29588">MASTSDPKGGLRADAIDESINLNAKQAAGAAAAHAAARAAGDPAAALREYARMEQCEGPGYVYPATLGSCPGADGAVPLPDCAGFPALAHLWTRTRPSPEAPWGPWSKIADASCPQDLLPPFTAEDFRRLPLAPTTTALHPNTPHLLTGLGVVATADPATQELAATLLDFPITVRATPTHYTWDFGDGAAPVTTTHPGSPFPPDSRVPTGSFPPGVIGHPFPRPGAYSITLTTTWAGEYQIAGATTWLPVNGTATTTTTHTPVTVHESRSHLVADTCHDNPAAPGC</sequence>
<name>A0ABY5KUH9_9CELL</name>
<accession>A0ABY5KUH9</accession>
<dbReference type="PROSITE" id="PS50093">
    <property type="entry name" value="PKD"/>
    <property type="match status" value="1"/>
</dbReference>
<evidence type="ECO:0000313" key="3">
    <source>
        <dbReference type="Proteomes" id="UP001316189"/>
    </source>
</evidence>
<gene>
    <name evidence="2" type="ORF">NP064_09700</name>
</gene>